<reference evidence="2 3" key="1">
    <citation type="submission" date="2017-12" db="EMBL/GenBank/DDBJ databases">
        <authorList>
            <consortium name="DOE Joint Genome Institute"/>
            <person name="Haridas S."/>
            <person name="Kjaerbolling I."/>
            <person name="Vesth T.C."/>
            <person name="Frisvad J.C."/>
            <person name="Nybo J.L."/>
            <person name="Theobald S."/>
            <person name="Kuo A."/>
            <person name="Bowyer P."/>
            <person name="Matsuda Y."/>
            <person name="Mondo S."/>
            <person name="Lyhne E.K."/>
            <person name="Kogle M.E."/>
            <person name="Clum A."/>
            <person name="Lipzen A."/>
            <person name="Salamov A."/>
            <person name="Ngan C.Y."/>
            <person name="Daum C."/>
            <person name="Chiniquy J."/>
            <person name="Barry K."/>
            <person name="LaButti K."/>
            <person name="Simmons B.A."/>
            <person name="Magnuson J.K."/>
            <person name="Mortensen U.H."/>
            <person name="Larsen T.O."/>
            <person name="Grigoriev I.V."/>
            <person name="Baker S.E."/>
            <person name="Andersen M.R."/>
            <person name="Nordberg H.P."/>
            <person name="Cantor M.N."/>
            <person name="Hua S.X."/>
        </authorList>
    </citation>
    <scope>NUCLEOTIDE SEQUENCE [LARGE SCALE GENOMIC DNA]</scope>
    <source>
        <strain evidence="2 3">CBS 102.13</strain>
    </source>
</reference>
<feature type="compositionally biased region" description="Polar residues" evidence="1">
    <location>
        <begin position="250"/>
        <end position="268"/>
    </location>
</feature>
<dbReference type="OrthoDB" id="5151921at2759"/>
<dbReference type="GeneID" id="36524491"/>
<feature type="compositionally biased region" description="Polar residues" evidence="1">
    <location>
        <begin position="469"/>
        <end position="482"/>
    </location>
</feature>
<dbReference type="RefSeq" id="XP_024672289.1">
    <property type="nucleotide sequence ID" value="XM_024817331.1"/>
</dbReference>
<feature type="compositionally biased region" description="Pro residues" evidence="1">
    <location>
        <begin position="208"/>
        <end position="220"/>
    </location>
</feature>
<feature type="compositionally biased region" description="Acidic residues" evidence="1">
    <location>
        <begin position="57"/>
        <end position="70"/>
    </location>
</feature>
<gene>
    <name evidence="2" type="ORF">BDW47DRAFT_131526</name>
</gene>
<feature type="compositionally biased region" description="Basic and acidic residues" evidence="1">
    <location>
        <begin position="95"/>
        <end position="106"/>
    </location>
</feature>
<organism evidence="2 3">
    <name type="scientific">Aspergillus candidus</name>
    <dbReference type="NCBI Taxonomy" id="41067"/>
    <lineage>
        <taxon>Eukaryota</taxon>
        <taxon>Fungi</taxon>
        <taxon>Dikarya</taxon>
        <taxon>Ascomycota</taxon>
        <taxon>Pezizomycotina</taxon>
        <taxon>Eurotiomycetes</taxon>
        <taxon>Eurotiomycetidae</taxon>
        <taxon>Eurotiales</taxon>
        <taxon>Aspergillaceae</taxon>
        <taxon>Aspergillus</taxon>
        <taxon>Aspergillus subgen. Circumdati</taxon>
    </lineage>
</organism>
<feature type="compositionally biased region" description="Polar residues" evidence="1">
    <location>
        <begin position="398"/>
        <end position="408"/>
    </location>
</feature>
<feature type="region of interest" description="Disordered" evidence="1">
    <location>
        <begin position="1"/>
        <end position="235"/>
    </location>
</feature>
<feature type="region of interest" description="Disordered" evidence="1">
    <location>
        <begin position="250"/>
        <end position="587"/>
    </location>
</feature>
<feature type="compositionally biased region" description="Polar residues" evidence="1">
    <location>
        <begin position="418"/>
        <end position="450"/>
    </location>
</feature>
<keyword evidence="3" id="KW-1185">Reference proteome</keyword>
<feature type="compositionally biased region" description="Polar residues" evidence="1">
    <location>
        <begin position="10"/>
        <end position="21"/>
    </location>
</feature>
<feature type="compositionally biased region" description="Gly residues" evidence="1">
    <location>
        <begin position="714"/>
        <end position="725"/>
    </location>
</feature>
<feature type="compositionally biased region" description="Polar residues" evidence="1">
    <location>
        <begin position="315"/>
        <end position="326"/>
    </location>
</feature>
<name>A0A2I2FCF5_ASPCN</name>
<proteinExistence type="predicted"/>
<dbReference type="Proteomes" id="UP000234585">
    <property type="component" value="Unassembled WGS sequence"/>
</dbReference>
<sequence length="780" mass="82350">MAHNWKQPYQPLSTNHSNSPASPYGGGDTPIAFRTNVNRAKTKRWVEAKQYSYDGNDWGDDDEEEEEDDIPPLPPHSNNVNHAQSRDQAIPGHDGTGHGRSPERPGETSPTTPIVRPVDIYKRMREGPAGSAESPSAAVGPSATGPRSSTNLSPGPDASGDDPTRLHPQDPATGPSPTPLQSRTTPILGLPDVKRLSGFGSDFMSKPAPAPAPVPAPAPAPEESQQSALHHNPSLGFRSIVHQAFDVETPSTAVDSMTRSNSASTSAISPIMPPRATSDTRTPTITEEPGEGLSTPTEPVPGFKPGHRRDLSVPSPGNSPSRTPMITTADTPAQPAAAEMSPSTPFGSPLDPAAPRHPPIAESTSSPLAEKDRPAPLNIGSIATNQHNPTPEVPIIVPSSSTETSPQDARNDRLHQEIIQSLSRENTPSDDPQSRPQTGRPDNQPDNQLDSPPDSLIPSEYERYWTEGLPTSPQDSRPNESGTAPVPPVPSGAPEESRPRLARRFSWESTSSGEEAPPAVDSPPAVDALSPPIGPMPGQFPAGPADDSPPPPAAAAIPPPAEAEEERPPVEKPKLTIIPPSATDTSSIGFERLPEMVHPPPADVGPVDAGPVADVPPAVFAPTESPSLEPSLLGFRDILNMPRSEDRVQAFHQTRTQFGSIDTGLNRWIQVVVQAHPEHQDVVAQSRKQSTGEPKVVVSRGKFPKLPSLSGPFGAHGDGSPGGSGHARRPSGPILNKQQVEQRGKELLHTAGMLGGRAGQTAKGLFARGRSKLKGNGAEQ</sequence>
<feature type="compositionally biased region" description="Low complexity" evidence="1">
    <location>
        <begin position="127"/>
        <end position="143"/>
    </location>
</feature>
<evidence type="ECO:0000313" key="3">
    <source>
        <dbReference type="Proteomes" id="UP000234585"/>
    </source>
</evidence>
<protein>
    <submittedName>
        <fullName evidence="2">Uncharacterized protein</fullName>
    </submittedName>
</protein>
<feature type="region of interest" description="Disordered" evidence="1">
    <location>
        <begin position="704"/>
        <end position="780"/>
    </location>
</feature>
<feature type="compositionally biased region" description="Low complexity" evidence="1">
    <location>
        <begin position="516"/>
        <end position="528"/>
    </location>
</feature>
<accession>A0A2I2FCF5</accession>
<evidence type="ECO:0000313" key="2">
    <source>
        <dbReference type="EMBL" id="PLB38277.1"/>
    </source>
</evidence>
<dbReference type="AlphaFoldDB" id="A0A2I2FCF5"/>
<feature type="compositionally biased region" description="Low complexity" evidence="1">
    <location>
        <begin position="327"/>
        <end position="338"/>
    </location>
</feature>
<dbReference type="EMBL" id="KZ559136">
    <property type="protein sequence ID" value="PLB38277.1"/>
    <property type="molecule type" value="Genomic_DNA"/>
</dbReference>
<dbReference type="STRING" id="41067.A0A2I2FCF5"/>
<evidence type="ECO:0000256" key="1">
    <source>
        <dbReference type="SAM" id="MobiDB-lite"/>
    </source>
</evidence>
<feature type="compositionally biased region" description="Pro residues" evidence="1">
    <location>
        <begin position="547"/>
        <end position="561"/>
    </location>
</feature>
<feature type="compositionally biased region" description="Polar residues" evidence="1">
    <location>
        <begin position="76"/>
        <end position="87"/>
    </location>
</feature>